<reference evidence="2 3" key="1">
    <citation type="submission" date="2018-07" db="EMBL/GenBank/DDBJ databases">
        <title>Genome guided investigation of antibiotics producing actinomycetales strain isolated from a Macau mangrove ecosystem.</title>
        <authorList>
            <person name="Hu D."/>
        </authorList>
    </citation>
    <scope>NUCLEOTIDE SEQUENCE [LARGE SCALE GENOMIC DNA]</scope>
    <source>
        <strain evidence="2 3">2297</strain>
    </source>
</reference>
<dbReference type="OrthoDB" id="4326748at2"/>
<dbReference type="STRING" id="146923.Spa2297_02520"/>
<comment type="caution">
    <text evidence="2">The sequence shown here is derived from an EMBL/GenBank/DDBJ whole genome shotgun (WGS) entry which is preliminary data.</text>
</comment>
<feature type="compositionally biased region" description="Low complexity" evidence="1">
    <location>
        <begin position="1"/>
        <end position="23"/>
    </location>
</feature>
<accession>A0A369VGW7</accession>
<dbReference type="AlphaFoldDB" id="A0A369VGW7"/>
<sequence length="75" mass="8284">MSSHTQQTKQTQQTHATRTAPRQSDSQREDICPTCGHTVPAEITRHKTLGIYVPVWGPGTCRNPDCGRSAPDPTR</sequence>
<proteinExistence type="predicted"/>
<name>A0A369VGW7_9ACTN</name>
<feature type="region of interest" description="Disordered" evidence="1">
    <location>
        <begin position="1"/>
        <end position="33"/>
    </location>
</feature>
<protein>
    <submittedName>
        <fullName evidence="2">Uncharacterized protein</fullName>
    </submittedName>
</protein>
<evidence type="ECO:0000313" key="2">
    <source>
        <dbReference type="EMBL" id="RDD91100.1"/>
    </source>
</evidence>
<evidence type="ECO:0000313" key="3">
    <source>
        <dbReference type="Proteomes" id="UP000253742"/>
    </source>
</evidence>
<evidence type="ECO:0000256" key="1">
    <source>
        <dbReference type="SAM" id="MobiDB-lite"/>
    </source>
</evidence>
<dbReference type="RefSeq" id="WP_114526979.1">
    <property type="nucleotide sequence ID" value="NZ_QQBH01000001.1"/>
</dbReference>
<organism evidence="2 3">
    <name type="scientific">Streptomyces parvulus</name>
    <dbReference type="NCBI Taxonomy" id="146923"/>
    <lineage>
        <taxon>Bacteria</taxon>
        <taxon>Bacillati</taxon>
        <taxon>Actinomycetota</taxon>
        <taxon>Actinomycetes</taxon>
        <taxon>Kitasatosporales</taxon>
        <taxon>Streptomycetaceae</taxon>
        <taxon>Streptomyces</taxon>
    </lineage>
</organism>
<dbReference type="Proteomes" id="UP000253742">
    <property type="component" value="Unassembled WGS sequence"/>
</dbReference>
<dbReference type="EMBL" id="QQBH01000001">
    <property type="protein sequence ID" value="RDD91100.1"/>
    <property type="molecule type" value="Genomic_DNA"/>
</dbReference>
<gene>
    <name evidence="2" type="ORF">DVZ84_02470</name>
</gene>